<evidence type="ECO:0000259" key="1">
    <source>
        <dbReference type="Pfam" id="PF19512"/>
    </source>
</evidence>
<gene>
    <name evidence="2" type="ORF">GCM10008015_26850</name>
</gene>
<name>A0ABQ1HNU5_9FLAO</name>
<proteinExistence type="predicted"/>
<keyword evidence="3" id="KW-1185">Reference proteome</keyword>
<evidence type="ECO:0000313" key="3">
    <source>
        <dbReference type="Proteomes" id="UP000658793"/>
    </source>
</evidence>
<reference evidence="3" key="1">
    <citation type="journal article" date="2019" name="Int. J. Syst. Evol. Microbiol.">
        <title>The Global Catalogue of Microorganisms (GCM) 10K type strain sequencing project: providing services to taxonomists for standard genome sequencing and annotation.</title>
        <authorList>
            <consortium name="The Broad Institute Genomics Platform"/>
            <consortium name="The Broad Institute Genome Sequencing Center for Infectious Disease"/>
            <person name="Wu L."/>
            <person name="Ma J."/>
        </authorList>
    </citation>
    <scope>NUCLEOTIDE SEQUENCE [LARGE SCALE GENOMIC DNA]</scope>
    <source>
        <strain evidence="3">CGMCC 1.12811</strain>
    </source>
</reference>
<dbReference type="RefSeq" id="WP_379801689.1">
    <property type="nucleotide sequence ID" value="NZ_JBHRVI010000001.1"/>
</dbReference>
<feature type="domain" description="DUF6046" evidence="1">
    <location>
        <begin position="89"/>
        <end position="205"/>
    </location>
</feature>
<evidence type="ECO:0000313" key="2">
    <source>
        <dbReference type="EMBL" id="GGA84686.1"/>
    </source>
</evidence>
<organism evidence="2 3">
    <name type="scientific">Flavobacterium palustre</name>
    <dbReference type="NCBI Taxonomy" id="1476463"/>
    <lineage>
        <taxon>Bacteria</taxon>
        <taxon>Pseudomonadati</taxon>
        <taxon>Bacteroidota</taxon>
        <taxon>Flavobacteriia</taxon>
        <taxon>Flavobacteriales</taxon>
        <taxon>Flavobacteriaceae</taxon>
        <taxon>Flavobacterium</taxon>
    </lineage>
</organism>
<accession>A0ABQ1HNU5</accession>
<protein>
    <recommendedName>
        <fullName evidence="1">DUF6046 domain-containing protein</fullName>
    </recommendedName>
</protein>
<dbReference type="Proteomes" id="UP000658793">
    <property type="component" value="Unassembled WGS sequence"/>
</dbReference>
<dbReference type="EMBL" id="BMGA01000008">
    <property type="protein sequence ID" value="GGA84686.1"/>
    <property type="molecule type" value="Genomic_DNA"/>
</dbReference>
<comment type="caution">
    <text evidence="2">The sequence shown here is derived from an EMBL/GenBank/DDBJ whole genome shotgun (WGS) entry which is preliminary data.</text>
</comment>
<sequence>MADIRYEVSQLFQAAFGINSPIFITESFKKQQPAGISFGGLETLPEYYAPEATSWMGTPIVFSAKFLGGSYKRFKPNGEIESIPMADFQLPPATMFSFRRAHNVTRTNLLGANGTVKEIYGFDDWIIDVRGLCLDEPTRSAHDQLDELLKWEELADSFGVSGKLFEQRKIARVCVADWSDNLQQASPGVIPFQFQLFSDEAIELVL</sequence>
<dbReference type="Pfam" id="PF19512">
    <property type="entry name" value="DUF6046"/>
    <property type="match status" value="1"/>
</dbReference>
<dbReference type="InterPro" id="IPR046109">
    <property type="entry name" value="DUF6046"/>
</dbReference>